<evidence type="ECO:0000313" key="1">
    <source>
        <dbReference type="EMBL" id="KAK6785278.1"/>
    </source>
</evidence>
<gene>
    <name evidence="1" type="ORF">RDI58_018733</name>
</gene>
<name>A0AAN8YDB7_SOLBU</name>
<keyword evidence="2" id="KW-1185">Reference proteome</keyword>
<accession>A0AAN8YDB7</accession>
<evidence type="ECO:0000313" key="2">
    <source>
        <dbReference type="Proteomes" id="UP001371456"/>
    </source>
</evidence>
<reference evidence="1 2" key="1">
    <citation type="submission" date="2024-02" db="EMBL/GenBank/DDBJ databases">
        <title>de novo genome assembly of Solanum bulbocastanum strain 11H21.</title>
        <authorList>
            <person name="Hosaka A.J."/>
        </authorList>
    </citation>
    <scope>NUCLEOTIDE SEQUENCE [LARGE SCALE GENOMIC DNA]</scope>
    <source>
        <tissue evidence="1">Young leaves</tissue>
    </source>
</reference>
<protein>
    <submittedName>
        <fullName evidence="1">Uncharacterized protein</fullName>
    </submittedName>
</protein>
<dbReference type="AlphaFoldDB" id="A0AAN8YDB7"/>
<organism evidence="1 2">
    <name type="scientific">Solanum bulbocastanum</name>
    <name type="common">Wild potato</name>
    <dbReference type="NCBI Taxonomy" id="147425"/>
    <lineage>
        <taxon>Eukaryota</taxon>
        <taxon>Viridiplantae</taxon>
        <taxon>Streptophyta</taxon>
        <taxon>Embryophyta</taxon>
        <taxon>Tracheophyta</taxon>
        <taxon>Spermatophyta</taxon>
        <taxon>Magnoliopsida</taxon>
        <taxon>eudicotyledons</taxon>
        <taxon>Gunneridae</taxon>
        <taxon>Pentapetalae</taxon>
        <taxon>asterids</taxon>
        <taxon>lamiids</taxon>
        <taxon>Solanales</taxon>
        <taxon>Solanaceae</taxon>
        <taxon>Solanoideae</taxon>
        <taxon>Solaneae</taxon>
        <taxon>Solanum</taxon>
    </lineage>
</organism>
<proteinExistence type="predicted"/>
<dbReference type="Proteomes" id="UP001371456">
    <property type="component" value="Unassembled WGS sequence"/>
</dbReference>
<comment type="caution">
    <text evidence="1">The sequence shown here is derived from an EMBL/GenBank/DDBJ whole genome shotgun (WGS) entry which is preliminary data.</text>
</comment>
<sequence>MVGKLYSKHISSIGDLFFCSSFSIRLEEENSLIGDGAKPKENGRVSYFSYDLKNIVPSREVGLMLASGVWRCSTAKPG</sequence>
<dbReference type="EMBL" id="JBANQN010000007">
    <property type="protein sequence ID" value="KAK6785278.1"/>
    <property type="molecule type" value="Genomic_DNA"/>
</dbReference>